<reference evidence="1 2" key="1">
    <citation type="submission" date="2024-01" db="EMBL/GenBank/DDBJ databases">
        <title>Genome assemblies of Stephania.</title>
        <authorList>
            <person name="Yang L."/>
        </authorList>
    </citation>
    <scope>NUCLEOTIDE SEQUENCE [LARGE SCALE GENOMIC DNA]</scope>
    <source>
        <strain evidence="1">JXDWG</strain>
        <tissue evidence="1">Leaf</tissue>
    </source>
</reference>
<name>A0AAP0IAH4_9MAGN</name>
<dbReference type="AlphaFoldDB" id="A0AAP0IAH4"/>
<proteinExistence type="predicted"/>
<comment type="caution">
    <text evidence="1">The sequence shown here is derived from an EMBL/GenBank/DDBJ whole genome shotgun (WGS) entry which is preliminary data.</text>
</comment>
<dbReference type="Proteomes" id="UP001419268">
    <property type="component" value="Unassembled WGS sequence"/>
</dbReference>
<accession>A0AAP0IAH4</accession>
<dbReference type="EMBL" id="JBBNAG010000008">
    <property type="protein sequence ID" value="KAK9111585.1"/>
    <property type="molecule type" value="Genomic_DNA"/>
</dbReference>
<organism evidence="1 2">
    <name type="scientific">Stephania cephalantha</name>
    <dbReference type="NCBI Taxonomy" id="152367"/>
    <lineage>
        <taxon>Eukaryota</taxon>
        <taxon>Viridiplantae</taxon>
        <taxon>Streptophyta</taxon>
        <taxon>Embryophyta</taxon>
        <taxon>Tracheophyta</taxon>
        <taxon>Spermatophyta</taxon>
        <taxon>Magnoliopsida</taxon>
        <taxon>Ranunculales</taxon>
        <taxon>Menispermaceae</taxon>
        <taxon>Menispermoideae</taxon>
        <taxon>Cissampelideae</taxon>
        <taxon>Stephania</taxon>
    </lineage>
</organism>
<protein>
    <recommendedName>
        <fullName evidence="3">Reverse transcriptase</fullName>
    </recommendedName>
</protein>
<dbReference type="PANTHER" id="PTHR33116">
    <property type="entry name" value="REVERSE TRANSCRIPTASE ZINC-BINDING DOMAIN-CONTAINING PROTEIN-RELATED-RELATED"/>
    <property type="match status" value="1"/>
</dbReference>
<evidence type="ECO:0000313" key="1">
    <source>
        <dbReference type="EMBL" id="KAK9111585.1"/>
    </source>
</evidence>
<sequence>MTQATVIQSILDQFGEASRQKVNRSKTQIFFSVKVPEFLIHNISSFFGFSATLDLGKYLGASLIHRRITKLVYAELLNKLITKLSGWRSSQLSFAGRVTLTKACLQSIPVYLMQSAKLCVSICDEIGKVVRNFIWGSTREGKKMHLLRWDNVC</sequence>
<evidence type="ECO:0008006" key="3">
    <source>
        <dbReference type="Google" id="ProtNLM"/>
    </source>
</evidence>
<dbReference type="PANTHER" id="PTHR33116:SF78">
    <property type="entry name" value="OS12G0587133 PROTEIN"/>
    <property type="match status" value="1"/>
</dbReference>
<keyword evidence="2" id="KW-1185">Reference proteome</keyword>
<gene>
    <name evidence="1" type="ORF">Scep_019104</name>
</gene>
<evidence type="ECO:0000313" key="2">
    <source>
        <dbReference type="Proteomes" id="UP001419268"/>
    </source>
</evidence>